<protein>
    <submittedName>
        <fullName evidence="1">Uncharacterized protein</fullName>
    </submittedName>
</protein>
<evidence type="ECO:0000313" key="1">
    <source>
        <dbReference type="EMBL" id="CAK5054091.1"/>
    </source>
</evidence>
<keyword evidence="2" id="KW-1185">Reference proteome</keyword>
<reference evidence="1" key="1">
    <citation type="submission" date="2023-11" db="EMBL/GenBank/DDBJ databases">
        <authorList>
            <person name="Poullet M."/>
        </authorList>
    </citation>
    <scope>NUCLEOTIDE SEQUENCE</scope>
    <source>
        <strain evidence="1">E1834</strain>
    </source>
</reference>
<dbReference type="EMBL" id="CAVMJV010000015">
    <property type="protein sequence ID" value="CAK5054091.1"/>
    <property type="molecule type" value="Genomic_DNA"/>
</dbReference>
<name>A0ACB0YMV2_MELEN</name>
<sequence length="106" mass="12088">MYGVDYQVAVNRNLLKVAQFLVYSSGEDCLDSQNCLVLSRSICDLLTALHECYRIAARIPHVFEVEMVLKKLEEDGEEENVANLSKYTNSDFLPVFRNLLDITVNI</sequence>
<dbReference type="Proteomes" id="UP001497535">
    <property type="component" value="Unassembled WGS sequence"/>
</dbReference>
<accession>A0ACB0YMV2</accession>
<comment type="caution">
    <text evidence="1">The sequence shown here is derived from an EMBL/GenBank/DDBJ whole genome shotgun (WGS) entry which is preliminary data.</text>
</comment>
<gene>
    <name evidence="1" type="ORF">MENTE1834_LOCUS14309</name>
</gene>
<evidence type="ECO:0000313" key="2">
    <source>
        <dbReference type="Proteomes" id="UP001497535"/>
    </source>
</evidence>
<organism evidence="1 2">
    <name type="scientific">Meloidogyne enterolobii</name>
    <name type="common">Root-knot nematode worm</name>
    <name type="synonym">Meloidogyne mayaguensis</name>
    <dbReference type="NCBI Taxonomy" id="390850"/>
    <lineage>
        <taxon>Eukaryota</taxon>
        <taxon>Metazoa</taxon>
        <taxon>Ecdysozoa</taxon>
        <taxon>Nematoda</taxon>
        <taxon>Chromadorea</taxon>
        <taxon>Rhabditida</taxon>
        <taxon>Tylenchina</taxon>
        <taxon>Tylenchomorpha</taxon>
        <taxon>Tylenchoidea</taxon>
        <taxon>Meloidogynidae</taxon>
        <taxon>Meloidogyninae</taxon>
        <taxon>Meloidogyne</taxon>
    </lineage>
</organism>
<proteinExistence type="predicted"/>